<dbReference type="EMBL" id="CAEZSH010000062">
    <property type="protein sequence ID" value="CAB4538834.1"/>
    <property type="molecule type" value="Genomic_DNA"/>
</dbReference>
<dbReference type="AlphaFoldDB" id="A0A6J6BJE4"/>
<accession>A0A6J6BJE4</accession>
<organism evidence="1">
    <name type="scientific">freshwater metagenome</name>
    <dbReference type="NCBI Taxonomy" id="449393"/>
    <lineage>
        <taxon>unclassified sequences</taxon>
        <taxon>metagenomes</taxon>
        <taxon>ecological metagenomes</taxon>
    </lineage>
</organism>
<protein>
    <submittedName>
        <fullName evidence="1">Unannotated protein</fullName>
    </submittedName>
</protein>
<proteinExistence type="predicted"/>
<gene>
    <name evidence="1" type="ORF">UFOPK1410_00603</name>
</gene>
<evidence type="ECO:0000313" key="1">
    <source>
        <dbReference type="EMBL" id="CAB4538834.1"/>
    </source>
</evidence>
<name>A0A6J6BJE4_9ZZZZ</name>
<sequence length="108" mass="12059">MQLLVNESGCFGFWITLDETVCRTEQGNDGIKVAAELRTDVVESKRLFWPLVRGRTALPEVPKQLFNVGFIGYQFARLSELERKATNQLGFVSVHSGGGARGDEQLEQ</sequence>
<reference evidence="1" key="1">
    <citation type="submission" date="2020-05" db="EMBL/GenBank/DDBJ databases">
        <authorList>
            <person name="Chiriac C."/>
            <person name="Salcher M."/>
            <person name="Ghai R."/>
            <person name="Kavagutti S V."/>
        </authorList>
    </citation>
    <scope>NUCLEOTIDE SEQUENCE</scope>
</reference>